<accession>A0A4Q1BM13</accession>
<evidence type="ECO:0000313" key="4">
    <source>
        <dbReference type="Proteomes" id="UP000289152"/>
    </source>
</evidence>
<feature type="compositionally biased region" description="Polar residues" evidence="2">
    <location>
        <begin position="168"/>
        <end position="194"/>
    </location>
</feature>
<gene>
    <name evidence="3" type="ORF">M231_03909</name>
</gene>
<proteinExistence type="predicted"/>
<comment type="caution">
    <text evidence="3">The sequence shown here is derived from an EMBL/GenBank/DDBJ whole genome shotgun (WGS) entry which is preliminary data.</text>
</comment>
<dbReference type="OrthoDB" id="2564489at2759"/>
<dbReference type="AlphaFoldDB" id="A0A4Q1BM13"/>
<feature type="region of interest" description="Disordered" evidence="2">
    <location>
        <begin position="63"/>
        <end position="106"/>
    </location>
</feature>
<reference evidence="3 4" key="1">
    <citation type="submission" date="2016-06" db="EMBL/GenBank/DDBJ databases">
        <title>Evolution of pathogenesis and genome organization in the Tremellales.</title>
        <authorList>
            <person name="Cuomo C."/>
            <person name="Litvintseva A."/>
            <person name="Heitman J."/>
            <person name="Chen Y."/>
            <person name="Sun S."/>
            <person name="Springer D."/>
            <person name="Dromer F."/>
            <person name="Young S."/>
            <person name="Zeng Q."/>
            <person name="Chapman S."/>
            <person name="Gujja S."/>
            <person name="Saif S."/>
            <person name="Birren B."/>
        </authorList>
    </citation>
    <scope>NUCLEOTIDE SEQUENCE [LARGE SCALE GENOMIC DNA]</scope>
    <source>
        <strain evidence="3 4">ATCC 28783</strain>
    </source>
</reference>
<feature type="compositionally biased region" description="Polar residues" evidence="2">
    <location>
        <begin position="93"/>
        <end position="106"/>
    </location>
</feature>
<keyword evidence="4" id="KW-1185">Reference proteome</keyword>
<dbReference type="VEuPathDB" id="FungiDB:TREMEDRAFT_62902"/>
<evidence type="ECO:0000313" key="3">
    <source>
        <dbReference type="EMBL" id="RXK38853.1"/>
    </source>
</evidence>
<feature type="region of interest" description="Disordered" evidence="2">
    <location>
        <begin position="153"/>
        <end position="196"/>
    </location>
</feature>
<protein>
    <submittedName>
        <fullName evidence="3">Uncharacterized protein</fullName>
    </submittedName>
</protein>
<name>A0A4Q1BM13_TREME</name>
<feature type="coiled-coil region" evidence="1">
    <location>
        <begin position="28"/>
        <end position="58"/>
    </location>
</feature>
<organism evidence="3 4">
    <name type="scientific">Tremella mesenterica</name>
    <name type="common">Jelly fungus</name>
    <dbReference type="NCBI Taxonomy" id="5217"/>
    <lineage>
        <taxon>Eukaryota</taxon>
        <taxon>Fungi</taxon>
        <taxon>Dikarya</taxon>
        <taxon>Basidiomycota</taxon>
        <taxon>Agaricomycotina</taxon>
        <taxon>Tremellomycetes</taxon>
        <taxon>Tremellales</taxon>
        <taxon>Tremellaceae</taxon>
        <taxon>Tremella</taxon>
    </lineage>
</organism>
<keyword evidence="1" id="KW-0175">Coiled coil</keyword>
<dbReference type="EMBL" id="SDIL01000041">
    <property type="protein sequence ID" value="RXK38853.1"/>
    <property type="molecule type" value="Genomic_DNA"/>
</dbReference>
<dbReference type="InParanoid" id="A0A4Q1BM13"/>
<evidence type="ECO:0000256" key="1">
    <source>
        <dbReference type="SAM" id="Coils"/>
    </source>
</evidence>
<dbReference type="Proteomes" id="UP000289152">
    <property type="component" value="Unassembled WGS sequence"/>
</dbReference>
<sequence length="282" mass="30790">MGNAPTTEELQARISSLEKEWQISEDLLAESQRDNESKQRSIEELRSYIKEMEKLLETNLGPDWHASHKIQPPPRPSSVRLTASTPLPPPTPNQLRHSTSVTFTSKRASKSHFRRVSAFDLSPLHGISEGGDEIDSTPTGALKKLVYGSSLPYSSADTPPGQGHKLVITSQTPHQDQEATPKTSRIAMGSTQGPGTEPISDPLMIDLLASLNSLPSRIIDDLSVRGVTAEKWKSPRSDTGSVKLDKLITTAERRASNREAQLRVMLSNAMTAAKQIGVILDA</sequence>
<evidence type="ECO:0000256" key="2">
    <source>
        <dbReference type="SAM" id="MobiDB-lite"/>
    </source>
</evidence>